<dbReference type="AlphaFoldDB" id="A0A6J4MET0"/>
<dbReference type="InterPro" id="IPR006047">
    <property type="entry name" value="GH13_cat_dom"/>
</dbReference>
<reference evidence="8" key="1">
    <citation type="submission" date="2020-02" db="EMBL/GenBank/DDBJ databases">
        <authorList>
            <person name="Meier V. D."/>
        </authorList>
    </citation>
    <scope>NUCLEOTIDE SEQUENCE</scope>
    <source>
        <strain evidence="8">AVDCRST_MAG89</strain>
    </source>
</reference>
<evidence type="ECO:0000256" key="4">
    <source>
        <dbReference type="ARBA" id="ARBA00012541"/>
    </source>
</evidence>
<keyword evidence="6" id="KW-0119">Carbohydrate metabolism</keyword>
<dbReference type="GO" id="GO:0043169">
    <property type="term" value="F:cation binding"/>
    <property type="evidence" value="ECO:0007669"/>
    <property type="project" value="InterPro"/>
</dbReference>
<dbReference type="SUPFAM" id="SSF51011">
    <property type="entry name" value="Glycosyl hydrolase domain"/>
    <property type="match status" value="1"/>
</dbReference>
<dbReference type="Pfam" id="PF02922">
    <property type="entry name" value="CBM_48"/>
    <property type="match status" value="1"/>
</dbReference>
<dbReference type="InterPro" id="IPR006048">
    <property type="entry name" value="A-amylase/branching_C"/>
</dbReference>
<proteinExistence type="inferred from homology"/>
<comment type="catalytic activity">
    <reaction evidence="1">
        <text>Transfers a segment of a (1-&gt;4)-alpha-D-glucan chain to a primary hydroxy group in a similar glucan chain.</text>
        <dbReference type="EC" id="2.4.1.18"/>
    </reaction>
</comment>
<name>A0A6J4MET0_9BACT</name>
<dbReference type="PIRSF" id="PIRSF000463">
    <property type="entry name" value="GlgB"/>
    <property type="match status" value="1"/>
</dbReference>
<dbReference type="EC" id="2.4.1.18" evidence="4"/>
<comment type="similarity">
    <text evidence="3">Belongs to the glycosyl hydrolase 13 family. GlgB subfamily.</text>
</comment>
<evidence type="ECO:0000259" key="7">
    <source>
        <dbReference type="SMART" id="SM00642"/>
    </source>
</evidence>
<feature type="domain" description="Glycosyl hydrolase family 13 catalytic" evidence="7">
    <location>
        <begin position="133"/>
        <end position="504"/>
    </location>
</feature>
<keyword evidence="8" id="KW-0328">Glycosyltransferase</keyword>
<dbReference type="Gene3D" id="2.60.40.10">
    <property type="entry name" value="Immunoglobulins"/>
    <property type="match status" value="1"/>
</dbReference>
<sequence length="612" mass="68322">MNLQERIGAWPVPEGCFFRVWAPNAQGVRVLVQDGPSSWIDGPNAMEQDLEQADGYWSGTVPGVRAGQLYRFRIVGPAGEVMERLDPAARDVISSQLTRDDPTVANASIVVDTTPYPWAEFSPPRFENFIIYQLHVGTFAGRGDGLNVDRAGFAEVEGKLPYIRDLGFDCIQPLPIQEFQADRSWGYNPSAFFAPESAYGHPAALRQFVDSAHRQGLAVIFDVVYNHAGPGDSVLWQYDGYANVEKNEKGEDVPGGGIYFEGGMMTHWGRGPAWHKPQVQDYFYQNARMYLEEYAADGLRFDVTTQIDGNPLRVVMDRLRAEFPDRYFIAEHLPDHPWIVDTGRFCATWDADAHHECQRALVGNDPVNKVKGFLGWNGYQESWNLVKYTMGSHDDIGDDRNGNAKDGLTNPDGRHRYLVDQLGGRGDWTARAKCRLAWALNVAMAGTPMMFMGSECMQGAPNVAWGYWHDGADANGDHRFDWSIAGDDVAMEMRRLVAECNAVRWRNPALRAGSLAVPHEDHTNQVLGFVREHHDGVVLTVVNLGEQSFGGQGYGVHTGGHGGQWTQVMCTQDARFGGWDGAGNAWHEPWTQGDGRVYINLPQWSVVMLRRK</sequence>
<dbReference type="PANTHER" id="PTHR43651:SF11">
    <property type="entry name" value="MALTO-OLIGOSYLTREHALOSE TREHALOHYDROLASE"/>
    <property type="match status" value="1"/>
</dbReference>
<dbReference type="InterPro" id="IPR037439">
    <property type="entry name" value="Branching_enzy"/>
</dbReference>
<organism evidence="8">
    <name type="scientific">uncultured Gemmatimonadota bacterium</name>
    <dbReference type="NCBI Taxonomy" id="203437"/>
    <lineage>
        <taxon>Bacteria</taxon>
        <taxon>Pseudomonadati</taxon>
        <taxon>Gemmatimonadota</taxon>
        <taxon>environmental samples</taxon>
    </lineage>
</organism>
<evidence type="ECO:0000313" key="8">
    <source>
        <dbReference type="EMBL" id="CAA9353175.1"/>
    </source>
</evidence>
<dbReference type="GO" id="GO:0004553">
    <property type="term" value="F:hydrolase activity, hydrolyzing O-glycosyl compounds"/>
    <property type="evidence" value="ECO:0007669"/>
    <property type="project" value="InterPro"/>
</dbReference>
<dbReference type="InterPro" id="IPR017853">
    <property type="entry name" value="GH"/>
</dbReference>
<keyword evidence="5 8" id="KW-0808">Transferase</keyword>
<evidence type="ECO:0000256" key="1">
    <source>
        <dbReference type="ARBA" id="ARBA00000826"/>
    </source>
</evidence>
<dbReference type="InterPro" id="IPR013783">
    <property type="entry name" value="Ig-like_fold"/>
</dbReference>
<gene>
    <name evidence="8" type="ORF">AVDCRST_MAG89-3250</name>
</gene>
<dbReference type="Pfam" id="PF00128">
    <property type="entry name" value="Alpha-amylase"/>
    <property type="match status" value="1"/>
</dbReference>
<comment type="function">
    <text evidence="2">Catalyzes the formation of the alpha-1,6-glucosidic linkages in glycogen by scission of a 1,4-alpha-linked oligosaccharide from growing alpha-1,4-glucan chains and the subsequent attachment of the oligosaccharide to the alpha-1,6 position.</text>
</comment>
<dbReference type="PANTHER" id="PTHR43651">
    <property type="entry name" value="1,4-ALPHA-GLUCAN-BRANCHING ENZYME"/>
    <property type="match status" value="1"/>
</dbReference>
<accession>A0A6J4MET0</accession>
<dbReference type="Gene3D" id="3.20.20.80">
    <property type="entry name" value="Glycosidases"/>
    <property type="match status" value="1"/>
</dbReference>
<dbReference type="EMBL" id="CADCTV010000677">
    <property type="protein sequence ID" value="CAA9353175.1"/>
    <property type="molecule type" value="Genomic_DNA"/>
</dbReference>
<protein>
    <recommendedName>
        <fullName evidence="4">1,4-alpha-glucan branching enzyme</fullName>
        <ecNumber evidence="4">2.4.1.18</ecNumber>
    </recommendedName>
</protein>
<dbReference type="InterPro" id="IPR013780">
    <property type="entry name" value="Glyco_hydro_b"/>
</dbReference>
<dbReference type="SMART" id="SM00642">
    <property type="entry name" value="Aamy"/>
    <property type="match status" value="1"/>
</dbReference>
<dbReference type="SUPFAM" id="SSF51445">
    <property type="entry name" value="(Trans)glycosidases"/>
    <property type="match status" value="1"/>
</dbReference>
<dbReference type="Pfam" id="PF02806">
    <property type="entry name" value="Alpha-amylase_C"/>
    <property type="match status" value="1"/>
</dbReference>
<dbReference type="InterPro" id="IPR004193">
    <property type="entry name" value="Glyco_hydro_13_N"/>
</dbReference>
<evidence type="ECO:0000256" key="2">
    <source>
        <dbReference type="ARBA" id="ARBA00002953"/>
    </source>
</evidence>
<dbReference type="Gene3D" id="2.60.40.1180">
    <property type="entry name" value="Golgi alpha-mannosidase II"/>
    <property type="match status" value="1"/>
</dbReference>
<dbReference type="GO" id="GO:0005978">
    <property type="term" value="P:glycogen biosynthetic process"/>
    <property type="evidence" value="ECO:0007669"/>
    <property type="project" value="InterPro"/>
</dbReference>
<evidence type="ECO:0000256" key="6">
    <source>
        <dbReference type="ARBA" id="ARBA00023277"/>
    </source>
</evidence>
<dbReference type="GO" id="GO:0003844">
    <property type="term" value="F:1,4-alpha-glucan branching enzyme activity"/>
    <property type="evidence" value="ECO:0007669"/>
    <property type="project" value="UniProtKB-EC"/>
</dbReference>
<evidence type="ECO:0000256" key="5">
    <source>
        <dbReference type="ARBA" id="ARBA00022679"/>
    </source>
</evidence>
<evidence type="ECO:0000256" key="3">
    <source>
        <dbReference type="ARBA" id="ARBA00009000"/>
    </source>
</evidence>